<dbReference type="EMBL" id="MU007041">
    <property type="protein sequence ID" value="KAF2430067.1"/>
    <property type="molecule type" value="Genomic_DNA"/>
</dbReference>
<keyword evidence="4" id="KW-1185">Reference proteome</keyword>
<accession>A0A9P4NQZ5</accession>
<feature type="signal peptide" evidence="2">
    <location>
        <begin position="1"/>
        <end position="20"/>
    </location>
</feature>
<evidence type="ECO:0000256" key="2">
    <source>
        <dbReference type="SAM" id="SignalP"/>
    </source>
</evidence>
<evidence type="ECO:0000313" key="4">
    <source>
        <dbReference type="Proteomes" id="UP000800235"/>
    </source>
</evidence>
<evidence type="ECO:0000313" key="3">
    <source>
        <dbReference type="EMBL" id="KAF2430067.1"/>
    </source>
</evidence>
<evidence type="ECO:0000256" key="1">
    <source>
        <dbReference type="SAM" id="MobiDB-lite"/>
    </source>
</evidence>
<gene>
    <name evidence="3" type="ORF">EJ08DRAFT_649868</name>
</gene>
<dbReference type="AlphaFoldDB" id="A0A9P4NQZ5"/>
<name>A0A9P4NQZ5_9PEZI</name>
<feature type="chain" id="PRO_5040434631" evidence="2">
    <location>
        <begin position="21"/>
        <end position="97"/>
    </location>
</feature>
<reference evidence="3" key="1">
    <citation type="journal article" date="2020" name="Stud. Mycol.">
        <title>101 Dothideomycetes genomes: a test case for predicting lifestyles and emergence of pathogens.</title>
        <authorList>
            <person name="Haridas S."/>
            <person name="Albert R."/>
            <person name="Binder M."/>
            <person name="Bloem J."/>
            <person name="Labutti K."/>
            <person name="Salamov A."/>
            <person name="Andreopoulos B."/>
            <person name="Baker S."/>
            <person name="Barry K."/>
            <person name="Bills G."/>
            <person name="Bluhm B."/>
            <person name="Cannon C."/>
            <person name="Castanera R."/>
            <person name="Culley D."/>
            <person name="Daum C."/>
            <person name="Ezra D."/>
            <person name="Gonzalez J."/>
            <person name="Henrissat B."/>
            <person name="Kuo A."/>
            <person name="Liang C."/>
            <person name="Lipzen A."/>
            <person name="Lutzoni F."/>
            <person name="Magnuson J."/>
            <person name="Mondo S."/>
            <person name="Nolan M."/>
            <person name="Ohm R."/>
            <person name="Pangilinan J."/>
            <person name="Park H.-J."/>
            <person name="Ramirez L."/>
            <person name="Alfaro M."/>
            <person name="Sun H."/>
            <person name="Tritt A."/>
            <person name="Yoshinaga Y."/>
            <person name="Zwiers L.-H."/>
            <person name="Turgeon B."/>
            <person name="Goodwin S."/>
            <person name="Spatafora J."/>
            <person name="Crous P."/>
            <person name="Grigoriev I."/>
        </authorList>
    </citation>
    <scope>NUCLEOTIDE SEQUENCE</scope>
    <source>
        <strain evidence="3">CBS 130266</strain>
    </source>
</reference>
<organism evidence="3 4">
    <name type="scientific">Tothia fuscella</name>
    <dbReference type="NCBI Taxonomy" id="1048955"/>
    <lineage>
        <taxon>Eukaryota</taxon>
        <taxon>Fungi</taxon>
        <taxon>Dikarya</taxon>
        <taxon>Ascomycota</taxon>
        <taxon>Pezizomycotina</taxon>
        <taxon>Dothideomycetes</taxon>
        <taxon>Pleosporomycetidae</taxon>
        <taxon>Venturiales</taxon>
        <taxon>Cylindrosympodiaceae</taxon>
        <taxon>Tothia</taxon>
    </lineage>
</organism>
<comment type="caution">
    <text evidence="3">The sequence shown here is derived from an EMBL/GenBank/DDBJ whole genome shotgun (WGS) entry which is preliminary data.</text>
</comment>
<dbReference type="Proteomes" id="UP000800235">
    <property type="component" value="Unassembled WGS sequence"/>
</dbReference>
<sequence length="97" mass="9691">MKLISVVATSIALLATTITALPEASSDLSSPLDRRATKPKIPKNKGGEECPTETGVASTCTETAAAQTSSSAGFRLGGASWAMVLVGSGAVAAVELL</sequence>
<protein>
    <submittedName>
        <fullName evidence="3">Uncharacterized protein</fullName>
    </submittedName>
</protein>
<proteinExistence type="predicted"/>
<feature type="region of interest" description="Disordered" evidence="1">
    <location>
        <begin position="24"/>
        <end position="54"/>
    </location>
</feature>
<keyword evidence="2" id="KW-0732">Signal</keyword>